<keyword evidence="2" id="KW-0808">Transferase</keyword>
<dbReference type="SUPFAM" id="SSF52540">
    <property type="entry name" value="P-loop containing nucleoside triphosphate hydrolases"/>
    <property type="match status" value="1"/>
</dbReference>
<evidence type="ECO:0000256" key="1">
    <source>
        <dbReference type="ARBA" id="ARBA00005771"/>
    </source>
</evidence>
<reference evidence="4 5" key="1">
    <citation type="submission" date="2023-03" db="EMBL/GenBank/DDBJ databases">
        <title>Genome sequencing of Aquirufa.</title>
        <authorList>
            <person name="Pitt A."/>
            <person name="Hahn M.W."/>
        </authorList>
    </citation>
    <scope>NUCLEOTIDE SEQUENCE [LARGE SCALE GENOMIC DNA]</scope>
    <source>
        <strain evidence="4 5">WAEICH-18A</strain>
    </source>
</reference>
<comment type="similarity">
    <text evidence="1">Belongs to the sulfotransferase 1 family.</text>
</comment>
<feature type="domain" description="Sulfotransferase" evidence="3">
    <location>
        <begin position="8"/>
        <end position="279"/>
    </location>
</feature>
<evidence type="ECO:0000313" key="4">
    <source>
        <dbReference type="EMBL" id="MDF5691007.1"/>
    </source>
</evidence>
<gene>
    <name evidence="4" type="ORF">PQG43_09040</name>
</gene>
<accession>A0ABT6BKL1</accession>
<proteinExistence type="inferred from homology"/>
<dbReference type="RefSeq" id="WP_276344427.1">
    <property type="nucleotide sequence ID" value="NZ_JARJOW010000006.1"/>
</dbReference>
<comment type="caution">
    <text evidence="4">The sequence shown here is derived from an EMBL/GenBank/DDBJ whole genome shotgun (WGS) entry which is preliminary data.</text>
</comment>
<evidence type="ECO:0000313" key="5">
    <source>
        <dbReference type="Proteomes" id="UP001321344"/>
    </source>
</evidence>
<evidence type="ECO:0000256" key="2">
    <source>
        <dbReference type="ARBA" id="ARBA00022679"/>
    </source>
</evidence>
<keyword evidence="5" id="KW-1185">Reference proteome</keyword>
<dbReference type="InterPro" id="IPR027417">
    <property type="entry name" value="P-loop_NTPase"/>
</dbReference>
<dbReference type="Gene3D" id="3.40.50.300">
    <property type="entry name" value="P-loop containing nucleotide triphosphate hydrolases"/>
    <property type="match status" value="1"/>
</dbReference>
<dbReference type="EMBL" id="JARJOW010000006">
    <property type="protein sequence ID" value="MDF5691007.1"/>
    <property type="molecule type" value="Genomic_DNA"/>
</dbReference>
<name>A0ABT6BKL1_9BACT</name>
<evidence type="ECO:0000259" key="3">
    <source>
        <dbReference type="Pfam" id="PF00685"/>
    </source>
</evidence>
<organism evidence="4 5">
    <name type="scientific">Aquirufa aurantiipilula</name>
    <dbReference type="NCBI Taxonomy" id="2696561"/>
    <lineage>
        <taxon>Bacteria</taxon>
        <taxon>Pseudomonadati</taxon>
        <taxon>Bacteroidota</taxon>
        <taxon>Cytophagia</taxon>
        <taxon>Cytophagales</taxon>
        <taxon>Flectobacillaceae</taxon>
        <taxon>Aquirufa</taxon>
    </lineage>
</organism>
<dbReference type="InterPro" id="IPR000863">
    <property type="entry name" value="Sulfotransferase_dom"/>
</dbReference>
<sequence length="283" mass="33162">METKKNIIWLASYPKSGNTWFRGFITALKNNGEVNINELATHSIFSNKFLVENNLDIDADDIPVSQIDLFKRISFDYISQKSEENIFVKIHDKYTMSKFDHLPIVPEQNSLAAIYFVRNPLDVTISMANHNGQSIDQVIDKVITNPHAQIAKNKERSKGQFVQFIGSWNDHVMSWKKVTEFPVYFVRFEDLKCNPLDTFTTVLKQIEYDANEAEIKAAIEATRFEKLKKQELEYGFVEKPISSKRFFNKGEIGQWREQLSKEQIHKIKQFNEPMMREFGYWEN</sequence>
<dbReference type="Pfam" id="PF00685">
    <property type="entry name" value="Sulfotransfer_1"/>
    <property type="match status" value="1"/>
</dbReference>
<protein>
    <submittedName>
        <fullName evidence="4">Sulfotransferase domain-containing protein</fullName>
    </submittedName>
</protein>
<dbReference type="Proteomes" id="UP001321344">
    <property type="component" value="Unassembled WGS sequence"/>
</dbReference>
<dbReference type="PANTHER" id="PTHR11783">
    <property type="entry name" value="SULFOTRANSFERASE SULT"/>
    <property type="match status" value="1"/>
</dbReference>